<feature type="domain" description="Peptidase S54 rhomboid" evidence="6">
    <location>
        <begin position="58"/>
        <end position="196"/>
    </location>
</feature>
<dbReference type="InterPro" id="IPR035952">
    <property type="entry name" value="Rhomboid-like_sf"/>
</dbReference>
<evidence type="ECO:0000256" key="1">
    <source>
        <dbReference type="ARBA" id="ARBA00004141"/>
    </source>
</evidence>
<evidence type="ECO:0000259" key="6">
    <source>
        <dbReference type="Pfam" id="PF01694"/>
    </source>
</evidence>
<dbReference type="Pfam" id="PF01694">
    <property type="entry name" value="Rhomboid"/>
    <property type="match status" value="1"/>
</dbReference>
<sequence>MQALPALPQSSQYRLIEVPLLSRSLLLSLLATCLFCVAAQLAPLHALLEWQRPLIEAGQWWRILTGNFTHTNWAHLGMNVSGLLIISYLFRFYLTAGRFGLLLASLSLIVGLSLFLTKLDGYAGLSGLLHGIFIWGACQDIRTQRAGGRLLLIAGILKISWDLYSGGSAETASMIKAQIAVEAHLAGAVGGFLLAMLPPAFRLSASPVK</sequence>
<feature type="transmembrane region" description="Helical" evidence="5">
    <location>
        <begin position="122"/>
        <end position="138"/>
    </location>
</feature>
<dbReference type="EC" id="3.4.21.-" evidence="7"/>
<organism evidence="7 8">
    <name type="scientific">Photobacterium arenosum</name>
    <dbReference type="NCBI Taxonomy" id="2774143"/>
    <lineage>
        <taxon>Bacteria</taxon>
        <taxon>Pseudomonadati</taxon>
        <taxon>Pseudomonadota</taxon>
        <taxon>Gammaproteobacteria</taxon>
        <taxon>Vibrionales</taxon>
        <taxon>Vibrionaceae</taxon>
        <taxon>Photobacterium</taxon>
    </lineage>
</organism>
<dbReference type="PANTHER" id="PTHR43731:SF16">
    <property type="entry name" value="RHOMBOSORTASE"/>
    <property type="match status" value="1"/>
</dbReference>
<evidence type="ECO:0000256" key="5">
    <source>
        <dbReference type="SAM" id="Phobius"/>
    </source>
</evidence>
<dbReference type="GO" id="GO:0016787">
    <property type="term" value="F:hydrolase activity"/>
    <property type="evidence" value="ECO:0007669"/>
    <property type="project" value="UniProtKB-KW"/>
</dbReference>
<dbReference type="InterPro" id="IPR023826">
    <property type="entry name" value="Rhom-like_SP_proteobac"/>
</dbReference>
<keyword evidence="4 5" id="KW-0472">Membrane</keyword>
<dbReference type="Gene3D" id="1.20.1540.10">
    <property type="entry name" value="Rhomboid-like"/>
    <property type="match status" value="1"/>
</dbReference>
<reference evidence="7 8" key="1">
    <citation type="submission" date="2020-09" db="EMBL/GenBank/DDBJ databases">
        <title>Photobacterium sp. CAU 1568 isolated from sand of Sido Beach.</title>
        <authorList>
            <person name="Kim W."/>
        </authorList>
    </citation>
    <scope>NUCLEOTIDE SEQUENCE [LARGE SCALE GENOMIC DNA]</scope>
    <source>
        <strain evidence="7 8">CAU 1568</strain>
    </source>
</reference>
<feature type="transmembrane region" description="Helical" evidence="5">
    <location>
        <begin position="179"/>
        <end position="201"/>
    </location>
</feature>
<dbReference type="InterPro" id="IPR022764">
    <property type="entry name" value="Peptidase_S54_rhomboid_dom"/>
</dbReference>
<evidence type="ECO:0000256" key="4">
    <source>
        <dbReference type="ARBA" id="ARBA00023136"/>
    </source>
</evidence>
<evidence type="ECO:0000256" key="3">
    <source>
        <dbReference type="ARBA" id="ARBA00022989"/>
    </source>
</evidence>
<evidence type="ECO:0000313" key="8">
    <source>
        <dbReference type="Proteomes" id="UP000649768"/>
    </source>
</evidence>
<dbReference type="EMBL" id="JACYTP010000003">
    <property type="protein sequence ID" value="MBD8512275.1"/>
    <property type="molecule type" value="Genomic_DNA"/>
</dbReference>
<dbReference type="Proteomes" id="UP000649768">
    <property type="component" value="Unassembled WGS sequence"/>
</dbReference>
<dbReference type="PANTHER" id="PTHR43731">
    <property type="entry name" value="RHOMBOID PROTEASE"/>
    <property type="match status" value="1"/>
</dbReference>
<keyword evidence="2 5" id="KW-0812">Transmembrane</keyword>
<gene>
    <name evidence="7" type="primary">rrtA</name>
    <name evidence="7" type="ORF">IFO68_06185</name>
</gene>
<dbReference type="NCBIfam" id="TIGR03902">
    <property type="entry name" value="rhom_GG_sort"/>
    <property type="match status" value="1"/>
</dbReference>
<feature type="transmembrane region" description="Helical" evidence="5">
    <location>
        <begin position="73"/>
        <end position="92"/>
    </location>
</feature>
<keyword evidence="3 5" id="KW-1133">Transmembrane helix</keyword>
<feature type="transmembrane region" description="Helical" evidence="5">
    <location>
        <begin position="20"/>
        <end position="42"/>
    </location>
</feature>
<evidence type="ECO:0000256" key="2">
    <source>
        <dbReference type="ARBA" id="ARBA00022692"/>
    </source>
</evidence>
<name>A0ABR9BI93_9GAMM</name>
<accession>A0ABR9BI93</accession>
<dbReference type="SUPFAM" id="SSF144091">
    <property type="entry name" value="Rhomboid-like"/>
    <property type="match status" value="1"/>
</dbReference>
<keyword evidence="8" id="KW-1185">Reference proteome</keyword>
<proteinExistence type="predicted"/>
<dbReference type="InterPro" id="IPR050925">
    <property type="entry name" value="Rhomboid_protease_S54"/>
</dbReference>
<protein>
    <submittedName>
        <fullName evidence="7">Rhombosortase</fullName>
        <ecNumber evidence="7">3.4.21.-</ecNumber>
    </submittedName>
</protein>
<comment type="caution">
    <text evidence="7">The sequence shown here is derived from an EMBL/GenBank/DDBJ whole genome shotgun (WGS) entry which is preliminary data.</text>
</comment>
<comment type="subcellular location">
    <subcellularLocation>
        <location evidence="1">Membrane</location>
        <topology evidence="1">Multi-pass membrane protein</topology>
    </subcellularLocation>
</comment>
<evidence type="ECO:0000313" key="7">
    <source>
        <dbReference type="EMBL" id="MBD8512275.1"/>
    </source>
</evidence>
<feature type="transmembrane region" description="Helical" evidence="5">
    <location>
        <begin position="99"/>
        <end position="116"/>
    </location>
</feature>
<keyword evidence="7" id="KW-0378">Hydrolase</keyword>